<comment type="caution">
    <text evidence="1">The sequence shown here is derived from an EMBL/GenBank/DDBJ whole genome shotgun (WGS) entry which is preliminary data.</text>
</comment>
<evidence type="ECO:0000313" key="1">
    <source>
        <dbReference type="EMBL" id="KAG5269887.1"/>
    </source>
</evidence>
<keyword evidence="2" id="KW-1185">Reference proteome</keyword>
<reference evidence="1" key="1">
    <citation type="submission" date="2020-10" db="EMBL/GenBank/DDBJ databases">
        <title>Chromosome-scale genome assembly of the Allis shad, Alosa alosa.</title>
        <authorList>
            <person name="Margot Z."/>
            <person name="Christophe K."/>
            <person name="Cabau C."/>
            <person name="Louis A."/>
            <person name="Berthelot C."/>
            <person name="Parey E."/>
            <person name="Roest Crollius H."/>
            <person name="Montfort J."/>
            <person name="Robinson-Rechavi M."/>
            <person name="Bucao C."/>
            <person name="Bouchez O."/>
            <person name="Gislard M."/>
            <person name="Lluch J."/>
            <person name="Milhes M."/>
            <person name="Lampietro C."/>
            <person name="Lopez Roques C."/>
            <person name="Donnadieu C."/>
            <person name="Braasch I."/>
            <person name="Desvignes T."/>
            <person name="Postlethwait J."/>
            <person name="Bobe J."/>
            <person name="Guiguen Y."/>
        </authorList>
    </citation>
    <scope>NUCLEOTIDE SEQUENCE</scope>
    <source>
        <strain evidence="1">M-15738</strain>
        <tissue evidence="1">Blood</tissue>
    </source>
</reference>
<dbReference type="Proteomes" id="UP000823561">
    <property type="component" value="Chromosome 14"/>
</dbReference>
<dbReference type="AlphaFoldDB" id="A0AAV6G912"/>
<gene>
    <name evidence="1" type="ORF">AALO_G00186160</name>
</gene>
<organism evidence="1 2">
    <name type="scientific">Alosa alosa</name>
    <name type="common">allis shad</name>
    <dbReference type="NCBI Taxonomy" id="278164"/>
    <lineage>
        <taxon>Eukaryota</taxon>
        <taxon>Metazoa</taxon>
        <taxon>Chordata</taxon>
        <taxon>Craniata</taxon>
        <taxon>Vertebrata</taxon>
        <taxon>Euteleostomi</taxon>
        <taxon>Actinopterygii</taxon>
        <taxon>Neopterygii</taxon>
        <taxon>Teleostei</taxon>
        <taxon>Clupei</taxon>
        <taxon>Clupeiformes</taxon>
        <taxon>Clupeoidei</taxon>
        <taxon>Clupeidae</taxon>
        <taxon>Alosa</taxon>
    </lineage>
</organism>
<name>A0AAV6G912_9TELE</name>
<accession>A0AAV6G912</accession>
<protein>
    <submittedName>
        <fullName evidence="1">Uncharacterized protein</fullName>
    </submittedName>
</protein>
<dbReference type="EMBL" id="JADWDJ010000014">
    <property type="protein sequence ID" value="KAG5269887.1"/>
    <property type="molecule type" value="Genomic_DNA"/>
</dbReference>
<sequence>MPALAGSSSDLTQFANIQKLMQTTLALRRKEIISDVLTRRHSLLVRWWPAIMLESQGSSDVNIRRAVALHGLPFYLHEDDATFLKTWDVSLSIGVPRY</sequence>
<proteinExistence type="predicted"/>
<evidence type="ECO:0000313" key="2">
    <source>
        <dbReference type="Proteomes" id="UP000823561"/>
    </source>
</evidence>